<organism evidence="4 5">
    <name type="scientific">Larinioides sclopetarius</name>
    <dbReference type="NCBI Taxonomy" id="280406"/>
    <lineage>
        <taxon>Eukaryota</taxon>
        <taxon>Metazoa</taxon>
        <taxon>Ecdysozoa</taxon>
        <taxon>Arthropoda</taxon>
        <taxon>Chelicerata</taxon>
        <taxon>Arachnida</taxon>
        <taxon>Araneae</taxon>
        <taxon>Araneomorphae</taxon>
        <taxon>Entelegynae</taxon>
        <taxon>Araneoidea</taxon>
        <taxon>Araneidae</taxon>
        <taxon>Larinioides</taxon>
    </lineage>
</organism>
<dbReference type="InterPro" id="IPR006085">
    <property type="entry name" value="XPG_DNA_repair_N"/>
</dbReference>
<dbReference type="SUPFAM" id="SSF88723">
    <property type="entry name" value="PIN domain-like"/>
    <property type="match status" value="1"/>
</dbReference>
<evidence type="ECO:0000259" key="3">
    <source>
        <dbReference type="SMART" id="SM00485"/>
    </source>
</evidence>
<dbReference type="EMBL" id="CAXIEN010000307">
    <property type="protein sequence ID" value="CAL1292469.1"/>
    <property type="molecule type" value="Genomic_DNA"/>
</dbReference>
<feature type="region of interest" description="Disordered" evidence="2">
    <location>
        <begin position="741"/>
        <end position="761"/>
    </location>
</feature>
<accession>A0AAV2BA10</accession>
<dbReference type="CDD" id="cd18672">
    <property type="entry name" value="PIN_FAM120B-like"/>
    <property type="match status" value="1"/>
</dbReference>
<comment type="caution">
    <text evidence="4">The sequence shown here is derived from an EMBL/GenBank/DDBJ whole genome shotgun (WGS) entry which is preliminary data.</text>
</comment>
<name>A0AAV2BA10_9ARAC</name>
<evidence type="ECO:0000256" key="1">
    <source>
        <dbReference type="ARBA" id="ARBA00009495"/>
    </source>
</evidence>
<dbReference type="GO" id="GO:0004518">
    <property type="term" value="F:nuclease activity"/>
    <property type="evidence" value="ECO:0007669"/>
    <property type="project" value="InterPro"/>
</dbReference>
<dbReference type="Gene3D" id="3.40.50.1010">
    <property type="entry name" value="5'-nuclease"/>
    <property type="match status" value="1"/>
</dbReference>
<dbReference type="PANTHER" id="PTHR15976">
    <property type="entry name" value="CONSTITUTIVE COACTIVATOR OF PEROXISOME PROLIFERATOR-ACTIVATED RECEPTOR GAMMA"/>
    <property type="match status" value="1"/>
</dbReference>
<dbReference type="Proteomes" id="UP001497382">
    <property type="component" value="Unassembled WGS sequence"/>
</dbReference>
<dbReference type="InterPro" id="IPR029060">
    <property type="entry name" value="PIN-like_dom_sf"/>
</dbReference>
<feature type="domain" description="XPG N-terminal" evidence="3">
    <location>
        <begin position="1"/>
        <end position="112"/>
    </location>
</feature>
<dbReference type="PANTHER" id="PTHR15976:SF17">
    <property type="entry name" value="CONSTITUTIVE COACTIVATOR OF PEROXISOME PROLIFERATOR-ACTIVATED RECEPTOR GAMMA"/>
    <property type="match status" value="1"/>
</dbReference>
<protein>
    <recommendedName>
        <fullName evidence="3">XPG N-terminal domain-containing protein</fullName>
    </recommendedName>
</protein>
<reference evidence="4 5" key="1">
    <citation type="submission" date="2024-04" db="EMBL/GenBank/DDBJ databases">
        <authorList>
            <person name="Rising A."/>
            <person name="Reimegard J."/>
            <person name="Sonavane S."/>
            <person name="Akerstrom W."/>
            <person name="Nylinder S."/>
            <person name="Hedman E."/>
            <person name="Kallberg Y."/>
        </authorList>
    </citation>
    <scope>NUCLEOTIDE SEQUENCE [LARGE SCALE GENOMIC DNA]</scope>
</reference>
<evidence type="ECO:0000313" key="5">
    <source>
        <dbReference type="Proteomes" id="UP001497382"/>
    </source>
</evidence>
<evidence type="ECO:0000256" key="2">
    <source>
        <dbReference type="SAM" id="MobiDB-lite"/>
    </source>
</evidence>
<evidence type="ECO:0000313" key="4">
    <source>
        <dbReference type="EMBL" id="CAL1292469.1"/>
    </source>
</evidence>
<dbReference type="AlphaFoldDB" id="A0AAV2BA10"/>
<keyword evidence="5" id="KW-1185">Reference proteome</keyword>
<proteinExistence type="inferred from homology"/>
<dbReference type="GO" id="GO:0005634">
    <property type="term" value="C:nucleus"/>
    <property type="evidence" value="ECO:0007669"/>
    <property type="project" value="TreeGrafter"/>
</dbReference>
<sequence>MGVRGLQTFIENDCPEACKYVSIQQLADEHRNLFNCQPVIVVDGMSLMNRLYTNSSLEWIYGGQWLQFFNELERFITRFKSIGVKLIFFFDGTVCASKRDEWVRRRLSKAESVASIFSIIKKYKNEPDRKLFQLPTSMGLLARFAVKELGADVYQTDREADDVIAEYALKHREVVAILSQDSDFIIYNTKTYLSLSHLDLNTLYTIHYDRNCLAEQYLNLFVKQLPLFACLAGNDFVPSEKLRNFHHRISKTRRIHISTIAQNLSKLIQMECWTGDVNKQQELDRISVVVFGHYNESNLIYEGLKSYMLDYCSPSPKVCISVSPSMEKAIYERHLNCFNAPYLFNLLCKMEYESSEVLEDATRLPSALVYREIRQRCYGVLFNGFLNPTYCAGQANTQHKDSVVIKEWCAYQGNLMKHPELIRPLPLNTHSFTGNENHILKIEDLWSKGTEIEKLQLFWHILQVPMEFNVLASLPKDLIVLACVLNYLIGGLKLDPLLEPLEVAAFIAQALWKATSEELKNLMAPSVDAVAVNISSLFMRGVTTVLMVLNVCDFPFSTTHAMPWRFFDGKLFHYLHNQAKQRASIRELCKNHVDQIPTIDDLWFNSTEKEKLWMFWRILQIPMEFEFLVNLHKDQIVLACVLSSLIGGLKLSPLVKPLEVATFVAQSLWKKEIEELENLPIPWLDPANINLCTLFLIGVSTVFLVSSTCGSPLPLEHFMPWRPWSQLKPWKCDSTFDYDSDADDDDNFVPRRNPIRQARKN</sequence>
<comment type="similarity">
    <text evidence="1">Belongs to the constitutive coactivator of PPAR-gamma family.</text>
</comment>
<dbReference type="InterPro" id="IPR026784">
    <property type="entry name" value="Coact_PPARg"/>
</dbReference>
<dbReference type="SMART" id="SM00485">
    <property type="entry name" value="XPGN"/>
    <property type="match status" value="1"/>
</dbReference>
<gene>
    <name evidence="4" type="ORF">LARSCL_LOCUS17677</name>
</gene>